<evidence type="ECO:0000256" key="3">
    <source>
        <dbReference type="ARBA" id="ARBA00034545"/>
    </source>
</evidence>
<dbReference type="STRING" id="1676925.ENSPKIP00000027314"/>
<dbReference type="PANTHER" id="PTHR43675">
    <property type="entry name" value="ARSENITE METHYLTRANSFERASE"/>
    <property type="match status" value="1"/>
</dbReference>
<dbReference type="GeneTree" id="ENSGT00390000001742"/>
<evidence type="ECO:0000256" key="2">
    <source>
        <dbReference type="ARBA" id="ARBA00034521"/>
    </source>
</evidence>
<sequence>MSRYWLFLPFAFFPFSSCGSLYTGGVLSVQKYYGARLQTSRDLQTSAACGLPARRPPRSAVEALKLVHPEVCKKYFGCGPVIPEKLQGCKVLDLGSGSGRDCYILSKLVGKDGLVIGIDMTEELIAVSQKYIQYHQEQFGYDKPNTVFVQGYMEKLCEAGIQSDALDVLVSNCVICLCPDKKAIFTEAYRVLKEGGEFYFSDMYSSEVIPEHLKQDPVLWGEGMGGSLYWRDLISLAQGIGFSTPYLVTASHIIIHDSELLRKAGNITYASGTYRLFKMPKELTNQDAVVTYKGTVLDHLDELEFDVLHTFKTGVPVTVDAEMAAVLQQSRFAQDFCFKSSDLPATVKDSTDQRCQLSPFLLADRLGLAVTQCSKTRYETGCEVGAGGVRDVTAVTCSGGE</sequence>
<evidence type="ECO:0000259" key="7">
    <source>
        <dbReference type="Pfam" id="PF13847"/>
    </source>
</evidence>
<dbReference type="Gene3D" id="3.40.5.100">
    <property type="match status" value="1"/>
</dbReference>
<protein>
    <recommendedName>
        <fullName evidence="3">Arsenite methyltransferase</fullName>
        <ecNumber evidence="2">2.1.1.137</ecNumber>
    </recommendedName>
</protein>
<dbReference type="InterPro" id="IPR029063">
    <property type="entry name" value="SAM-dependent_MTases_sf"/>
</dbReference>
<evidence type="ECO:0000256" key="5">
    <source>
        <dbReference type="ARBA" id="ARBA00047943"/>
    </source>
</evidence>
<comment type="catalytic activity">
    <reaction evidence="6">
        <text>arsenic triglutathione + 3 [thioredoxin]-dithiol + 3 S-adenosyl-L-methionine = trimethylarsine + 3 [thioredoxin]-disulfide + 3 glutathione + 3 S-adenosyl-L-homocysteine + 3 H(+)</text>
        <dbReference type="Rhea" id="RHEA:69432"/>
        <dbReference type="Rhea" id="RHEA-COMP:10698"/>
        <dbReference type="Rhea" id="RHEA-COMP:10700"/>
        <dbReference type="ChEBI" id="CHEBI:15378"/>
        <dbReference type="ChEBI" id="CHEBI:27130"/>
        <dbReference type="ChEBI" id="CHEBI:29950"/>
        <dbReference type="ChEBI" id="CHEBI:50058"/>
        <dbReference type="ChEBI" id="CHEBI:57856"/>
        <dbReference type="ChEBI" id="CHEBI:57925"/>
        <dbReference type="ChEBI" id="CHEBI:59789"/>
        <dbReference type="ChEBI" id="CHEBI:183640"/>
        <dbReference type="EC" id="2.1.1.137"/>
    </reaction>
</comment>
<comment type="catalytic activity">
    <reaction evidence="5">
        <text>arsenic triglutathione + 2 [thioredoxin]-dithiol + 2 S-adenosyl-L-methionine + H2O = dimethylarsinous acid + 2 [thioredoxin]-disulfide + 3 glutathione + 2 S-adenosyl-L-homocysteine + 2 H(+)</text>
        <dbReference type="Rhea" id="RHEA:69464"/>
        <dbReference type="Rhea" id="RHEA-COMP:10698"/>
        <dbReference type="Rhea" id="RHEA-COMP:10700"/>
        <dbReference type="ChEBI" id="CHEBI:15377"/>
        <dbReference type="ChEBI" id="CHEBI:15378"/>
        <dbReference type="ChEBI" id="CHEBI:23808"/>
        <dbReference type="ChEBI" id="CHEBI:29950"/>
        <dbReference type="ChEBI" id="CHEBI:50058"/>
        <dbReference type="ChEBI" id="CHEBI:57856"/>
        <dbReference type="ChEBI" id="CHEBI:57925"/>
        <dbReference type="ChEBI" id="CHEBI:59789"/>
        <dbReference type="ChEBI" id="CHEBI:183640"/>
        <dbReference type="EC" id="2.1.1.137"/>
    </reaction>
</comment>
<name>A0A3B3S991_9TELE</name>
<dbReference type="CDD" id="cd02440">
    <property type="entry name" value="AdoMet_MTases"/>
    <property type="match status" value="1"/>
</dbReference>
<proteinExistence type="inferred from homology"/>
<dbReference type="PANTHER" id="PTHR43675:SF7">
    <property type="entry name" value="ARSENITE METHYLTRANSFERASE"/>
    <property type="match status" value="1"/>
</dbReference>
<dbReference type="GO" id="GO:0009404">
    <property type="term" value="P:toxin metabolic process"/>
    <property type="evidence" value="ECO:0007669"/>
    <property type="project" value="TreeGrafter"/>
</dbReference>
<organism evidence="8 9">
    <name type="scientific">Paramormyrops kingsleyae</name>
    <dbReference type="NCBI Taxonomy" id="1676925"/>
    <lineage>
        <taxon>Eukaryota</taxon>
        <taxon>Metazoa</taxon>
        <taxon>Chordata</taxon>
        <taxon>Craniata</taxon>
        <taxon>Vertebrata</taxon>
        <taxon>Euteleostomi</taxon>
        <taxon>Actinopterygii</taxon>
        <taxon>Neopterygii</taxon>
        <taxon>Teleostei</taxon>
        <taxon>Osteoglossocephala</taxon>
        <taxon>Osteoglossomorpha</taxon>
        <taxon>Osteoglossiformes</taxon>
        <taxon>Mormyridae</taxon>
        <taxon>Paramormyrops</taxon>
    </lineage>
</organism>
<dbReference type="GO" id="GO:0005829">
    <property type="term" value="C:cytosol"/>
    <property type="evidence" value="ECO:0007669"/>
    <property type="project" value="TreeGrafter"/>
</dbReference>
<evidence type="ECO:0000256" key="6">
    <source>
        <dbReference type="ARBA" id="ARBA00048428"/>
    </source>
</evidence>
<evidence type="ECO:0000256" key="4">
    <source>
        <dbReference type="ARBA" id="ARBA00047941"/>
    </source>
</evidence>
<dbReference type="Gene3D" id="3.40.50.150">
    <property type="entry name" value="Vaccinia Virus protein VP39"/>
    <property type="match status" value="1"/>
</dbReference>
<reference evidence="8" key="1">
    <citation type="submission" date="2025-08" db="UniProtKB">
        <authorList>
            <consortium name="Ensembl"/>
        </authorList>
    </citation>
    <scope>IDENTIFICATION</scope>
</reference>
<dbReference type="InterPro" id="IPR025714">
    <property type="entry name" value="Methyltranfer_dom"/>
</dbReference>
<dbReference type="EC" id="2.1.1.137" evidence="2"/>
<dbReference type="AlphaFoldDB" id="A0A3B3S991"/>
<dbReference type="Pfam" id="PF13847">
    <property type="entry name" value="Methyltransf_31"/>
    <property type="match status" value="1"/>
</dbReference>
<evidence type="ECO:0000256" key="1">
    <source>
        <dbReference type="ARBA" id="ARBA00034487"/>
    </source>
</evidence>
<reference evidence="8" key="2">
    <citation type="submission" date="2025-09" db="UniProtKB">
        <authorList>
            <consortium name="Ensembl"/>
        </authorList>
    </citation>
    <scope>IDENTIFICATION</scope>
</reference>
<evidence type="ECO:0000313" key="8">
    <source>
        <dbReference type="Ensembl" id="ENSPKIP00000027314.1"/>
    </source>
</evidence>
<dbReference type="Ensembl" id="ENSPKIT00000008080.1">
    <property type="protein sequence ID" value="ENSPKIP00000027314.1"/>
    <property type="gene ID" value="ENSPKIG00000009422.1"/>
</dbReference>
<dbReference type="InterPro" id="IPR026669">
    <property type="entry name" value="Arsenite_MeTrfase-like"/>
</dbReference>
<dbReference type="GO" id="GO:0018872">
    <property type="term" value="P:arsonoacetate metabolic process"/>
    <property type="evidence" value="ECO:0007669"/>
    <property type="project" value="TreeGrafter"/>
</dbReference>
<keyword evidence="9" id="KW-1185">Reference proteome</keyword>
<comment type="catalytic activity">
    <reaction evidence="4">
        <text>arsenic triglutathione + [thioredoxin]-dithiol + S-adenosyl-L-methionine + 2 H2O = methylarsonous acid + [thioredoxin]-disulfide + 3 glutathione + S-adenosyl-L-homocysteine + H(+)</text>
        <dbReference type="Rhea" id="RHEA:69460"/>
        <dbReference type="Rhea" id="RHEA-COMP:10698"/>
        <dbReference type="Rhea" id="RHEA-COMP:10700"/>
        <dbReference type="ChEBI" id="CHEBI:15377"/>
        <dbReference type="ChEBI" id="CHEBI:15378"/>
        <dbReference type="ChEBI" id="CHEBI:17826"/>
        <dbReference type="ChEBI" id="CHEBI:29950"/>
        <dbReference type="ChEBI" id="CHEBI:50058"/>
        <dbReference type="ChEBI" id="CHEBI:57856"/>
        <dbReference type="ChEBI" id="CHEBI:57925"/>
        <dbReference type="ChEBI" id="CHEBI:59789"/>
        <dbReference type="ChEBI" id="CHEBI:183640"/>
        <dbReference type="EC" id="2.1.1.137"/>
    </reaction>
</comment>
<dbReference type="GO" id="GO:0030791">
    <property type="term" value="F:arsenite methyltransferase activity"/>
    <property type="evidence" value="ECO:0007669"/>
    <property type="project" value="UniProtKB-EC"/>
</dbReference>
<dbReference type="Proteomes" id="UP000261540">
    <property type="component" value="Unplaced"/>
</dbReference>
<evidence type="ECO:0000313" key="9">
    <source>
        <dbReference type="Proteomes" id="UP000261540"/>
    </source>
</evidence>
<feature type="domain" description="Methyltransferase" evidence="7">
    <location>
        <begin position="87"/>
        <end position="222"/>
    </location>
</feature>
<dbReference type="SUPFAM" id="SSF53335">
    <property type="entry name" value="S-adenosyl-L-methionine-dependent methyltransferases"/>
    <property type="match status" value="1"/>
</dbReference>
<accession>A0A3B3S991</accession>
<comment type="similarity">
    <text evidence="1">Belongs to the methyltransferase superfamily. Arsenite methyltransferase family.</text>
</comment>